<keyword evidence="1" id="KW-0472">Membrane</keyword>
<comment type="caution">
    <text evidence="2">The sequence shown here is derived from an EMBL/GenBank/DDBJ whole genome shotgun (WGS) entry which is preliminary data.</text>
</comment>
<evidence type="ECO:0000313" key="3">
    <source>
        <dbReference type="Proteomes" id="UP000435910"/>
    </source>
</evidence>
<keyword evidence="1" id="KW-0812">Transmembrane</keyword>
<dbReference type="AlphaFoldDB" id="A0A8B5YEP6"/>
<feature type="transmembrane region" description="Helical" evidence="1">
    <location>
        <begin position="16"/>
        <end position="36"/>
    </location>
</feature>
<evidence type="ECO:0000313" key="2">
    <source>
        <dbReference type="EMBL" id="TWL30691.1"/>
    </source>
</evidence>
<dbReference type="EMBL" id="NILC01000014">
    <property type="protein sequence ID" value="TWL30691.1"/>
    <property type="molecule type" value="Genomic_DNA"/>
</dbReference>
<organism evidence="2 3">
    <name type="scientific">Bacillus licheniformis</name>
    <dbReference type="NCBI Taxonomy" id="1402"/>
    <lineage>
        <taxon>Bacteria</taxon>
        <taxon>Bacillati</taxon>
        <taxon>Bacillota</taxon>
        <taxon>Bacilli</taxon>
        <taxon>Bacillales</taxon>
        <taxon>Bacillaceae</taxon>
        <taxon>Bacillus</taxon>
    </lineage>
</organism>
<reference evidence="2 3" key="1">
    <citation type="submission" date="2019-06" db="EMBL/GenBank/DDBJ databases">
        <title>Genome sequence analysis of &gt;100 Bacillus licheniformis strains suggests intrinsic resistance to this species.</title>
        <authorList>
            <person name="Wels M."/>
            <person name="Siezen R.J."/>
            <person name="Johansen E."/>
            <person name="Stuer-Lauridsen B."/>
            <person name="Bjerre K."/>
            <person name="Nielsen B.K.K."/>
        </authorList>
    </citation>
    <scope>NUCLEOTIDE SEQUENCE [LARGE SCALE GENOMIC DNA]</scope>
    <source>
        <strain evidence="2 3">BAC-16736</strain>
    </source>
</reference>
<dbReference type="Proteomes" id="UP000435910">
    <property type="component" value="Unassembled WGS sequence"/>
</dbReference>
<keyword evidence="1" id="KW-1133">Transmembrane helix</keyword>
<proteinExistence type="predicted"/>
<protein>
    <submittedName>
        <fullName evidence="2">Uncharacterized protein</fullName>
    </submittedName>
</protein>
<sequence length="58" mass="6718">MLNLIKLEFKKTKLGWYYKGAVIANLCILGLLCLIGSEEKTSLKQKCRWLMPHPCCYL</sequence>
<gene>
    <name evidence="2" type="ORF">CHCC16736_1725</name>
</gene>
<accession>A0A8B5YEP6</accession>
<name>A0A8B5YEP6_BACLI</name>
<evidence type="ECO:0000256" key="1">
    <source>
        <dbReference type="SAM" id="Phobius"/>
    </source>
</evidence>